<feature type="domain" description="HTH tetR-type" evidence="3">
    <location>
        <begin position="14"/>
        <end position="74"/>
    </location>
</feature>
<dbReference type="InterPro" id="IPR023772">
    <property type="entry name" value="DNA-bd_HTH_TetR-type_CS"/>
</dbReference>
<dbReference type="Gene3D" id="1.10.357.10">
    <property type="entry name" value="Tetracycline Repressor, domain 2"/>
    <property type="match status" value="1"/>
</dbReference>
<keyword evidence="5" id="KW-1185">Reference proteome</keyword>
<feature type="DNA-binding region" description="H-T-H motif" evidence="2">
    <location>
        <begin position="37"/>
        <end position="56"/>
    </location>
</feature>
<dbReference type="OrthoDB" id="9811084at2"/>
<dbReference type="RefSeq" id="WP_097152367.1">
    <property type="nucleotide sequence ID" value="NZ_OBEL01000001.1"/>
</dbReference>
<dbReference type="PROSITE" id="PS01081">
    <property type="entry name" value="HTH_TETR_1"/>
    <property type="match status" value="1"/>
</dbReference>
<dbReference type="InterPro" id="IPR050624">
    <property type="entry name" value="HTH-type_Tx_Regulator"/>
</dbReference>
<protein>
    <submittedName>
        <fullName evidence="4">Transcriptional regulator, TetR family</fullName>
    </submittedName>
</protein>
<evidence type="ECO:0000259" key="3">
    <source>
        <dbReference type="PROSITE" id="PS50977"/>
    </source>
</evidence>
<keyword evidence="1 2" id="KW-0238">DNA-binding</keyword>
<gene>
    <name evidence="4" type="ORF">SAMN06265368_1138</name>
</gene>
<name>A0A285NFD5_9HYPH</name>
<dbReference type="AlphaFoldDB" id="A0A285NFD5"/>
<proteinExistence type="predicted"/>
<reference evidence="4 5" key="1">
    <citation type="submission" date="2017-09" db="EMBL/GenBank/DDBJ databases">
        <authorList>
            <person name="Ehlers B."/>
            <person name="Leendertz F.H."/>
        </authorList>
    </citation>
    <scope>NUCLEOTIDE SEQUENCE [LARGE SCALE GENOMIC DNA]</scope>
    <source>
        <strain evidence="4 5">DSM 18289</strain>
    </source>
</reference>
<dbReference type="GO" id="GO:0003677">
    <property type="term" value="F:DNA binding"/>
    <property type="evidence" value="ECO:0007669"/>
    <property type="project" value="UniProtKB-UniRule"/>
</dbReference>
<dbReference type="PRINTS" id="PR00455">
    <property type="entry name" value="HTHTETR"/>
</dbReference>
<dbReference type="Proteomes" id="UP000219439">
    <property type="component" value="Unassembled WGS sequence"/>
</dbReference>
<dbReference type="InterPro" id="IPR009057">
    <property type="entry name" value="Homeodomain-like_sf"/>
</dbReference>
<dbReference type="Gene3D" id="1.10.10.60">
    <property type="entry name" value="Homeodomain-like"/>
    <property type="match status" value="1"/>
</dbReference>
<dbReference type="Pfam" id="PF00440">
    <property type="entry name" value="TetR_N"/>
    <property type="match status" value="1"/>
</dbReference>
<evidence type="ECO:0000256" key="1">
    <source>
        <dbReference type="ARBA" id="ARBA00023125"/>
    </source>
</evidence>
<evidence type="ECO:0000313" key="4">
    <source>
        <dbReference type="EMBL" id="SNZ07603.1"/>
    </source>
</evidence>
<dbReference type="SUPFAM" id="SSF46689">
    <property type="entry name" value="Homeodomain-like"/>
    <property type="match status" value="1"/>
</dbReference>
<organism evidence="4 5">
    <name type="scientific">Cohaesibacter gelatinilyticus</name>
    <dbReference type="NCBI Taxonomy" id="372072"/>
    <lineage>
        <taxon>Bacteria</taxon>
        <taxon>Pseudomonadati</taxon>
        <taxon>Pseudomonadota</taxon>
        <taxon>Alphaproteobacteria</taxon>
        <taxon>Hyphomicrobiales</taxon>
        <taxon>Cohaesibacteraceae</taxon>
    </lineage>
</organism>
<evidence type="ECO:0000313" key="5">
    <source>
        <dbReference type="Proteomes" id="UP000219439"/>
    </source>
</evidence>
<dbReference type="InterPro" id="IPR001647">
    <property type="entry name" value="HTH_TetR"/>
</dbReference>
<dbReference type="PANTHER" id="PTHR43479">
    <property type="entry name" value="ACREF/ENVCD OPERON REPRESSOR-RELATED"/>
    <property type="match status" value="1"/>
</dbReference>
<dbReference type="PROSITE" id="PS50977">
    <property type="entry name" value="HTH_TETR_2"/>
    <property type="match status" value="1"/>
</dbReference>
<sequence length="200" mass="22434">MAKASSAPRTSRGEKTHRRLLDAARIEIGSKGFAEASVSSITRQAGVGQGTFYIYFESKEEIMRTLVLEMGRDLRQQLSDINSSAPNRMAAERAGLRHFIAFARENPDLYRIVQEAQFVDDKVYRAYFEEFASGYRKALELAVEAGEMSKGDLEVRAWLLLGIGRSMGEVYGLWRTDVDIDYVVDIIMDILENGVKAHGS</sequence>
<dbReference type="PANTHER" id="PTHR43479:SF11">
    <property type="entry name" value="ACREF_ENVCD OPERON REPRESSOR-RELATED"/>
    <property type="match status" value="1"/>
</dbReference>
<dbReference type="SUPFAM" id="SSF48498">
    <property type="entry name" value="Tetracyclin repressor-like, C-terminal domain"/>
    <property type="match status" value="1"/>
</dbReference>
<evidence type="ECO:0000256" key="2">
    <source>
        <dbReference type="PROSITE-ProRule" id="PRU00335"/>
    </source>
</evidence>
<dbReference type="EMBL" id="OBEL01000001">
    <property type="protein sequence ID" value="SNZ07603.1"/>
    <property type="molecule type" value="Genomic_DNA"/>
</dbReference>
<accession>A0A285NFD5</accession>
<dbReference type="InterPro" id="IPR036271">
    <property type="entry name" value="Tet_transcr_reg_TetR-rel_C_sf"/>
</dbReference>